<dbReference type="EMBL" id="CP053021">
    <property type="protein sequence ID" value="QJR02338.1"/>
    <property type="molecule type" value="Genomic_DNA"/>
</dbReference>
<feature type="region of interest" description="Disordered" evidence="8">
    <location>
        <begin position="771"/>
        <end position="791"/>
    </location>
</feature>
<evidence type="ECO:0000256" key="2">
    <source>
        <dbReference type="ARBA" id="ARBA00006432"/>
    </source>
</evidence>
<dbReference type="Gene3D" id="3.90.226.10">
    <property type="entry name" value="2-enoyl-CoA Hydratase, Chain A, domain 1"/>
    <property type="match status" value="1"/>
</dbReference>
<comment type="similarity">
    <text evidence="2">Belongs to the ATP-dependent AMP-binding enzyme family.</text>
</comment>
<reference evidence="11 12" key="1">
    <citation type="submission" date="2020-04" db="EMBL/GenBank/DDBJ databases">
        <title>The Whole Genome Analysis of High salt-tolerant Sphingobium yanoikuyae YC-XJ2 with Aryl organophosphorus flame retardants (aryl-OPFRs)-degrading capacity and characteristics of Related phosphotriesterase.</title>
        <authorList>
            <person name="Li X."/>
        </authorList>
    </citation>
    <scope>NUCLEOTIDE SEQUENCE [LARGE SCALE GENOMIC DNA]</scope>
    <source>
        <strain evidence="11 12">YC-XJ2</strain>
    </source>
</reference>
<dbReference type="InterPro" id="IPR042099">
    <property type="entry name" value="ANL_N_sf"/>
</dbReference>
<dbReference type="GO" id="GO:0031956">
    <property type="term" value="F:medium-chain fatty acid-CoA ligase activity"/>
    <property type="evidence" value="ECO:0007669"/>
    <property type="project" value="TreeGrafter"/>
</dbReference>
<evidence type="ECO:0000259" key="10">
    <source>
        <dbReference type="Pfam" id="PF13193"/>
    </source>
</evidence>
<keyword evidence="4 11" id="KW-0456">Lyase</keyword>
<evidence type="ECO:0000256" key="6">
    <source>
        <dbReference type="ARBA" id="ARBA00066616"/>
    </source>
</evidence>
<dbReference type="InterPro" id="IPR001753">
    <property type="entry name" value="Enoyl-CoA_hydra/iso"/>
</dbReference>
<dbReference type="CDD" id="cd06558">
    <property type="entry name" value="crotonase-like"/>
    <property type="match status" value="1"/>
</dbReference>
<dbReference type="GO" id="GO:0016829">
    <property type="term" value="F:lyase activity"/>
    <property type="evidence" value="ECO:0007669"/>
    <property type="project" value="UniProtKB-KW"/>
</dbReference>
<evidence type="ECO:0000256" key="3">
    <source>
        <dbReference type="ARBA" id="ARBA00022598"/>
    </source>
</evidence>
<dbReference type="InterPro" id="IPR045851">
    <property type="entry name" value="AMP-bd_C_sf"/>
</dbReference>
<comment type="similarity">
    <text evidence="1">Belongs to the enoyl-CoA hydratase/isomerase family.</text>
</comment>
<dbReference type="Proteomes" id="UP000502611">
    <property type="component" value="Chromosome"/>
</dbReference>
<dbReference type="FunFam" id="3.30.300.30:FF:000008">
    <property type="entry name" value="2,3-dihydroxybenzoate-AMP ligase"/>
    <property type="match status" value="1"/>
</dbReference>
<dbReference type="FunFam" id="3.90.226.10:FF:000009">
    <property type="entry name" value="Carnitinyl-CoA dehydratase"/>
    <property type="match status" value="1"/>
</dbReference>
<accession>A0A6M4G550</accession>
<evidence type="ECO:0000259" key="9">
    <source>
        <dbReference type="Pfam" id="PF00501"/>
    </source>
</evidence>
<dbReference type="RefSeq" id="WP_169860832.1">
    <property type="nucleotide sequence ID" value="NZ_CP053021.1"/>
</dbReference>
<dbReference type="PANTHER" id="PTHR43201:SF5">
    <property type="entry name" value="MEDIUM-CHAIN ACYL-COA LIGASE ACSF2, MITOCHONDRIAL"/>
    <property type="match status" value="1"/>
</dbReference>
<dbReference type="GO" id="GO:0006631">
    <property type="term" value="P:fatty acid metabolic process"/>
    <property type="evidence" value="ECO:0007669"/>
    <property type="project" value="TreeGrafter"/>
</dbReference>
<feature type="domain" description="AMP-binding enzyme C-terminal" evidence="10">
    <location>
        <begin position="437"/>
        <end position="513"/>
    </location>
</feature>
<comment type="catalytic activity">
    <reaction evidence="5">
        <text>3-(methylsulfanyl)propanoate + ATP + CoA = 3-(methylsulfanyl)propanoyl-CoA + AMP + diphosphate</text>
        <dbReference type="Rhea" id="RHEA:43052"/>
        <dbReference type="ChEBI" id="CHEBI:30616"/>
        <dbReference type="ChEBI" id="CHEBI:33019"/>
        <dbReference type="ChEBI" id="CHEBI:49016"/>
        <dbReference type="ChEBI" id="CHEBI:57287"/>
        <dbReference type="ChEBI" id="CHEBI:82815"/>
        <dbReference type="ChEBI" id="CHEBI:456215"/>
        <dbReference type="EC" id="6.2.1.44"/>
    </reaction>
    <physiologicalReaction direction="left-to-right" evidence="5">
        <dbReference type="Rhea" id="RHEA:43053"/>
    </physiologicalReaction>
</comment>
<dbReference type="InterPro" id="IPR025110">
    <property type="entry name" value="AMP-bd_C"/>
</dbReference>
<sequence length="791" mass="84651">MEEERKTLMEAGSFADRSLSEAFAQGAQIHGASWVAVSSQVRPGMQTLMQVHELGLRFGEHLRARGIAPGDVVAVQLPAWTEWMIAAVGIAHAGAVLLPVVSIYGAKELRFILAQSRARLIVTPDRWRKADYAATLAEAGELPALTTHVMIGDAAPGTVPWDAMLAPIAIGPAAVRSPDDLAILVYTSGTTADPKGVKHSARTLLSEVDAIAWSRRDLEDEIAFCPWPPGHVAGAFQLMRFLVTGAPVVLMDQWEPGEAAMLVEKYRIVSSSFTPFHLSGLLEAAERDGRDLSSLRSCMVGAAPVPASLITRCSAHGLKTFRCYGSSEHPTVTTGHPGDSMEKRLTTEGQVMRGSEVGFVDDDGHRVPDGEEGELIVRGPELFLGYLDDSLDAAAFLPGGWFRTGDIGRLDADGFLIITDRKKDVIIRGGENISSREVEDLLFTHPDIAEASVVAAPDPRMGEVVRAYVVPRPGASVDLESVRDFFAKAGIARQKTPEQLVLVDDFPRNSTGKILKHELRARARAEAGKEARVSDLVTVEKDNGVAVVTLNRPEAMNALSKALRSRLYEVMTQIDSDDDVRAAILTGAGERAFTAGLDLKELGSQPGALGAANAEGADENPVKAIEVCTKPVIGAINGVAITGGFEVALACDVLIASTNARFADTHARVGILPGWGLSQKLSRIIGISRAKQLSFTGNFLDAATAERWGLVNQVVAPEELMPRARALAADMASIEPRMMLAYKQLIDQGYAASFGDALAIEHRISSAANGKVAPEDVEARRQAVQARGRGQ</sequence>
<feature type="domain" description="AMP-dependent synthetase/ligase" evidence="9">
    <location>
        <begin position="46"/>
        <end position="387"/>
    </location>
</feature>
<evidence type="ECO:0000256" key="5">
    <source>
        <dbReference type="ARBA" id="ARBA00051915"/>
    </source>
</evidence>
<evidence type="ECO:0000256" key="7">
    <source>
        <dbReference type="ARBA" id="ARBA00067668"/>
    </source>
</evidence>
<gene>
    <name evidence="11" type="ORF">HH800_09185</name>
</gene>
<feature type="compositionally biased region" description="Low complexity" evidence="8">
    <location>
        <begin position="782"/>
        <end position="791"/>
    </location>
</feature>
<name>A0A6M4G550_SPHYA</name>
<keyword evidence="3" id="KW-0436">Ligase</keyword>
<dbReference type="Gene3D" id="3.30.300.30">
    <property type="match status" value="1"/>
</dbReference>
<organism evidence="11 12">
    <name type="scientific">Sphingobium yanoikuyae</name>
    <name type="common">Sphingomonas yanoikuyae</name>
    <dbReference type="NCBI Taxonomy" id="13690"/>
    <lineage>
        <taxon>Bacteria</taxon>
        <taxon>Pseudomonadati</taxon>
        <taxon>Pseudomonadota</taxon>
        <taxon>Alphaproteobacteria</taxon>
        <taxon>Sphingomonadales</taxon>
        <taxon>Sphingomonadaceae</taxon>
        <taxon>Sphingobium</taxon>
    </lineage>
</organism>
<proteinExistence type="inferred from homology"/>
<protein>
    <recommendedName>
        <fullName evidence="7">3-methylmercaptopropionyl-CoA ligase</fullName>
        <ecNumber evidence="6">6.2.1.44</ecNumber>
    </recommendedName>
</protein>
<dbReference type="SUPFAM" id="SSF52096">
    <property type="entry name" value="ClpP/crotonase"/>
    <property type="match status" value="1"/>
</dbReference>
<dbReference type="InterPro" id="IPR029045">
    <property type="entry name" value="ClpP/crotonase-like_dom_sf"/>
</dbReference>
<evidence type="ECO:0000256" key="1">
    <source>
        <dbReference type="ARBA" id="ARBA00005254"/>
    </source>
</evidence>
<evidence type="ECO:0000256" key="8">
    <source>
        <dbReference type="SAM" id="MobiDB-lite"/>
    </source>
</evidence>
<dbReference type="EC" id="6.2.1.44" evidence="6"/>
<dbReference type="SUPFAM" id="SSF56801">
    <property type="entry name" value="Acetyl-CoA synthetase-like"/>
    <property type="match status" value="1"/>
</dbReference>
<dbReference type="Pfam" id="PF13193">
    <property type="entry name" value="AMP-binding_C"/>
    <property type="match status" value="1"/>
</dbReference>
<dbReference type="InterPro" id="IPR000873">
    <property type="entry name" value="AMP-dep_synth/lig_dom"/>
</dbReference>
<evidence type="ECO:0000313" key="12">
    <source>
        <dbReference type="Proteomes" id="UP000502611"/>
    </source>
</evidence>
<dbReference type="Pfam" id="PF00501">
    <property type="entry name" value="AMP-binding"/>
    <property type="match status" value="1"/>
</dbReference>
<dbReference type="NCBIfam" id="NF004840">
    <property type="entry name" value="PRK06190.1"/>
    <property type="match status" value="1"/>
</dbReference>
<dbReference type="AlphaFoldDB" id="A0A6M4G550"/>
<dbReference type="Gene3D" id="3.40.50.12780">
    <property type="entry name" value="N-terminal domain of ligase-like"/>
    <property type="match status" value="1"/>
</dbReference>
<dbReference type="Pfam" id="PF00378">
    <property type="entry name" value="ECH_1"/>
    <property type="match status" value="1"/>
</dbReference>
<evidence type="ECO:0000313" key="11">
    <source>
        <dbReference type="EMBL" id="QJR02338.1"/>
    </source>
</evidence>
<evidence type="ECO:0000256" key="4">
    <source>
        <dbReference type="ARBA" id="ARBA00023239"/>
    </source>
</evidence>
<dbReference type="PANTHER" id="PTHR43201">
    <property type="entry name" value="ACYL-COA SYNTHETASE"/>
    <property type="match status" value="1"/>
</dbReference>